<evidence type="ECO:0000256" key="3">
    <source>
        <dbReference type="ARBA" id="ARBA00022448"/>
    </source>
</evidence>
<dbReference type="Proteomes" id="UP000295832">
    <property type="component" value="Unassembled WGS sequence"/>
</dbReference>
<evidence type="ECO:0000256" key="6">
    <source>
        <dbReference type="ARBA" id="ARBA00023136"/>
    </source>
</evidence>
<feature type="transmembrane region" description="Helical" evidence="7">
    <location>
        <begin position="40"/>
        <end position="59"/>
    </location>
</feature>
<accession>A0A4V3GYI3</accession>
<feature type="transmembrane region" description="Helical" evidence="7">
    <location>
        <begin position="361"/>
        <end position="382"/>
    </location>
</feature>
<evidence type="ECO:0000313" key="9">
    <source>
        <dbReference type="Proteomes" id="UP000295832"/>
    </source>
</evidence>
<proteinExistence type="inferred from homology"/>
<evidence type="ECO:0000256" key="7">
    <source>
        <dbReference type="SAM" id="Phobius"/>
    </source>
</evidence>
<sequence>MLRNKLKKDNLTLSKGFILAIQHLFAMFGSTVLVPTLTGLNPGIALFTSGVGTLIFHLITKGQVPAYLGSSFAFIGPIIAAKEGYGLPAALLGCFVAGLIYILMSAVIKKIGTGFIDDYLPPVVVGPVIMTIGLGLAPVAKDMSMTHLPTAIFTLAVTIGVSVLGHGMFKVIPILIGIISGYIFAAVNGLVDISAIQAADWIALPKFTSVFELESWGAGISAIALIAPVAIVTMVEHLGDVLALSKTVDKNFIEEPGLHRTLLGDGVATAFASLAGGPPNTTYGENIGVLALTGVHNPVIVEMAAVIVLAMSFIQKVGAAIQTIPQSVMGGIVILLFGMIASIGLRTLVENKVDLSKNRNLVIVSTILVIGISGIPFTVNFIELAKFLHLDGINIIDKIVNQIKVLEFQGMGLAAMVGILLNILLPKAKRVSSSKEGQKEEVA</sequence>
<comment type="subcellular location">
    <subcellularLocation>
        <location evidence="1">Membrane</location>
        <topology evidence="1">Multi-pass membrane protein</topology>
    </subcellularLocation>
</comment>
<name>A0A4V3GYI3_9FIRM</name>
<evidence type="ECO:0000256" key="2">
    <source>
        <dbReference type="ARBA" id="ARBA00008821"/>
    </source>
</evidence>
<keyword evidence="4 7" id="KW-0812">Transmembrane</keyword>
<evidence type="ECO:0000256" key="4">
    <source>
        <dbReference type="ARBA" id="ARBA00022692"/>
    </source>
</evidence>
<keyword evidence="9" id="KW-1185">Reference proteome</keyword>
<protein>
    <submittedName>
        <fullName evidence="8">Uracil permease</fullName>
    </submittedName>
</protein>
<dbReference type="AlphaFoldDB" id="A0A4V3GYI3"/>
<feature type="transmembrane region" description="Helical" evidence="7">
    <location>
        <begin position="408"/>
        <end position="425"/>
    </location>
</feature>
<dbReference type="RefSeq" id="WP_134115530.1">
    <property type="nucleotide sequence ID" value="NZ_SOEG01000005.1"/>
</dbReference>
<dbReference type="InterPro" id="IPR006042">
    <property type="entry name" value="Xan_ur_permease"/>
</dbReference>
<gene>
    <name evidence="8" type="ORF">C7959_105122</name>
</gene>
<feature type="transmembrane region" description="Helical" evidence="7">
    <location>
        <begin position="12"/>
        <end position="34"/>
    </location>
</feature>
<feature type="transmembrane region" description="Helical" evidence="7">
    <location>
        <begin position="146"/>
        <end position="164"/>
    </location>
</feature>
<feature type="transmembrane region" description="Helical" evidence="7">
    <location>
        <begin position="119"/>
        <end position="140"/>
    </location>
</feature>
<comment type="similarity">
    <text evidence="2">Belongs to the nucleobase:cation symporter-2 (NCS2) (TC 2.A.40) family.</text>
</comment>
<organism evidence="8 9">
    <name type="scientific">Orenia marismortui</name>
    <dbReference type="NCBI Taxonomy" id="46469"/>
    <lineage>
        <taxon>Bacteria</taxon>
        <taxon>Bacillati</taxon>
        <taxon>Bacillota</taxon>
        <taxon>Clostridia</taxon>
        <taxon>Halanaerobiales</taxon>
        <taxon>Halobacteroidaceae</taxon>
        <taxon>Orenia</taxon>
    </lineage>
</organism>
<dbReference type="PANTHER" id="PTHR42810">
    <property type="entry name" value="PURINE PERMEASE C1399.01C-RELATED"/>
    <property type="match status" value="1"/>
</dbReference>
<feature type="transmembrane region" description="Helical" evidence="7">
    <location>
        <begin position="299"/>
        <end position="321"/>
    </location>
</feature>
<comment type="caution">
    <text evidence="8">The sequence shown here is derived from an EMBL/GenBank/DDBJ whole genome shotgun (WGS) entry which is preliminary data.</text>
</comment>
<reference evidence="8 9" key="1">
    <citation type="submission" date="2019-03" db="EMBL/GenBank/DDBJ databases">
        <title>Subsurface microbial communities from deep shales in Ohio and West Virginia, USA.</title>
        <authorList>
            <person name="Wrighton K."/>
        </authorList>
    </citation>
    <scope>NUCLEOTIDE SEQUENCE [LARGE SCALE GENOMIC DNA]</scope>
    <source>
        <strain evidence="8 9">MSL 6dP</strain>
    </source>
</reference>
<keyword evidence="6 7" id="KW-0472">Membrane</keyword>
<dbReference type="EMBL" id="SOEG01000005">
    <property type="protein sequence ID" value="TDX52765.1"/>
    <property type="molecule type" value="Genomic_DNA"/>
</dbReference>
<keyword evidence="3" id="KW-0813">Transport</keyword>
<feature type="transmembrane region" description="Helical" evidence="7">
    <location>
        <begin position="327"/>
        <end position="349"/>
    </location>
</feature>
<dbReference type="InterPro" id="IPR006043">
    <property type="entry name" value="NCS2"/>
</dbReference>
<dbReference type="STRING" id="926561.GCA_000379025_03125"/>
<evidence type="ECO:0000256" key="1">
    <source>
        <dbReference type="ARBA" id="ARBA00004141"/>
    </source>
</evidence>
<evidence type="ECO:0000256" key="5">
    <source>
        <dbReference type="ARBA" id="ARBA00022989"/>
    </source>
</evidence>
<feature type="transmembrane region" description="Helical" evidence="7">
    <location>
        <begin position="171"/>
        <end position="196"/>
    </location>
</feature>
<dbReference type="PANTHER" id="PTHR42810:SF2">
    <property type="entry name" value="PURINE PERMEASE C1399.01C-RELATED"/>
    <property type="match status" value="1"/>
</dbReference>
<dbReference type="Pfam" id="PF00860">
    <property type="entry name" value="Xan_ur_permease"/>
    <property type="match status" value="1"/>
</dbReference>
<keyword evidence="5 7" id="KW-1133">Transmembrane helix</keyword>
<dbReference type="GO" id="GO:0005886">
    <property type="term" value="C:plasma membrane"/>
    <property type="evidence" value="ECO:0007669"/>
    <property type="project" value="UniProtKB-ARBA"/>
</dbReference>
<dbReference type="NCBIfam" id="TIGR00801">
    <property type="entry name" value="ncs2"/>
    <property type="match status" value="1"/>
</dbReference>
<feature type="transmembrane region" description="Helical" evidence="7">
    <location>
        <begin position="87"/>
        <end position="107"/>
    </location>
</feature>
<feature type="transmembrane region" description="Helical" evidence="7">
    <location>
        <begin position="216"/>
        <end position="235"/>
    </location>
</feature>
<evidence type="ECO:0000313" key="8">
    <source>
        <dbReference type="EMBL" id="TDX52765.1"/>
    </source>
</evidence>
<feature type="transmembrane region" description="Helical" evidence="7">
    <location>
        <begin position="64"/>
        <end position="81"/>
    </location>
</feature>
<dbReference type="GO" id="GO:0042907">
    <property type="term" value="F:xanthine transmembrane transporter activity"/>
    <property type="evidence" value="ECO:0007669"/>
    <property type="project" value="TreeGrafter"/>
</dbReference>
<dbReference type="PROSITE" id="PS01116">
    <property type="entry name" value="XANTH_URACIL_PERMASE"/>
    <property type="match status" value="1"/>
</dbReference>